<protein>
    <submittedName>
        <fullName evidence="2">Uncharacterized protein</fullName>
    </submittedName>
</protein>
<feature type="region of interest" description="Disordered" evidence="1">
    <location>
        <begin position="1"/>
        <end position="24"/>
    </location>
</feature>
<accession>A0AAV3NY55</accession>
<dbReference type="Proteomes" id="UP001454036">
    <property type="component" value="Unassembled WGS sequence"/>
</dbReference>
<dbReference type="EMBL" id="BAABME010000509">
    <property type="protein sequence ID" value="GAA0143361.1"/>
    <property type="molecule type" value="Genomic_DNA"/>
</dbReference>
<gene>
    <name evidence="2" type="ORF">LIER_04061</name>
</gene>
<feature type="compositionally biased region" description="Basic and acidic residues" evidence="1">
    <location>
        <begin position="7"/>
        <end position="22"/>
    </location>
</feature>
<name>A0AAV3NY55_LITER</name>
<dbReference type="AlphaFoldDB" id="A0AAV3NY55"/>
<evidence type="ECO:0000313" key="2">
    <source>
        <dbReference type="EMBL" id="GAA0143361.1"/>
    </source>
</evidence>
<organism evidence="2 3">
    <name type="scientific">Lithospermum erythrorhizon</name>
    <name type="common">Purple gromwell</name>
    <name type="synonym">Lithospermum officinale var. erythrorhizon</name>
    <dbReference type="NCBI Taxonomy" id="34254"/>
    <lineage>
        <taxon>Eukaryota</taxon>
        <taxon>Viridiplantae</taxon>
        <taxon>Streptophyta</taxon>
        <taxon>Embryophyta</taxon>
        <taxon>Tracheophyta</taxon>
        <taxon>Spermatophyta</taxon>
        <taxon>Magnoliopsida</taxon>
        <taxon>eudicotyledons</taxon>
        <taxon>Gunneridae</taxon>
        <taxon>Pentapetalae</taxon>
        <taxon>asterids</taxon>
        <taxon>lamiids</taxon>
        <taxon>Boraginales</taxon>
        <taxon>Boraginaceae</taxon>
        <taxon>Boraginoideae</taxon>
        <taxon>Lithospermeae</taxon>
        <taxon>Lithospermum</taxon>
    </lineage>
</organism>
<proteinExistence type="predicted"/>
<reference evidence="2 3" key="1">
    <citation type="submission" date="2024-01" db="EMBL/GenBank/DDBJ databases">
        <title>The complete chloroplast genome sequence of Lithospermum erythrorhizon: insights into the phylogenetic relationship among Boraginaceae species and the maternal lineages of purple gromwells.</title>
        <authorList>
            <person name="Okada T."/>
            <person name="Watanabe K."/>
        </authorList>
    </citation>
    <scope>NUCLEOTIDE SEQUENCE [LARGE SCALE GENOMIC DNA]</scope>
</reference>
<evidence type="ECO:0000256" key="1">
    <source>
        <dbReference type="SAM" id="MobiDB-lite"/>
    </source>
</evidence>
<sequence length="165" mass="18376">MSQCSENHVDEFVARPHEKENEGEVSISGGMLVIRVEGPANQTLLALLVETPTPIPQNPDEEVARAEMAYQGMMASLPTFVKNSTPPNLSDDQLDGITSYFSIPITKVDTRLALPGEQLYLPRIEEDSEDPDMMFGYTSVYVEAFSFGMRLPFSRFVNDLLITLN</sequence>
<evidence type="ECO:0000313" key="3">
    <source>
        <dbReference type="Proteomes" id="UP001454036"/>
    </source>
</evidence>
<keyword evidence="3" id="KW-1185">Reference proteome</keyword>
<comment type="caution">
    <text evidence="2">The sequence shown here is derived from an EMBL/GenBank/DDBJ whole genome shotgun (WGS) entry which is preliminary data.</text>
</comment>